<dbReference type="Pfam" id="PF01094">
    <property type="entry name" value="ANF_receptor"/>
    <property type="match status" value="1"/>
</dbReference>
<dbReference type="InterPro" id="IPR028082">
    <property type="entry name" value="Peripla_BP_I"/>
</dbReference>
<dbReference type="AlphaFoldDB" id="A0A7J0DE65"/>
<evidence type="ECO:0000256" key="3">
    <source>
        <dbReference type="ARBA" id="ARBA00022989"/>
    </source>
</evidence>
<keyword evidence="4" id="KW-0472">Membrane</keyword>
<dbReference type="Proteomes" id="UP000585474">
    <property type="component" value="Unassembled WGS sequence"/>
</dbReference>
<dbReference type="InterPro" id="IPR015683">
    <property type="entry name" value="Ionotropic_Glu_rcpt"/>
</dbReference>
<dbReference type="PANTHER" id="PTHR34836">
    <property type="entry name" value="OS06G0188250 PROTEIN"/>
    <property type="match status" value="1"/>
</dbReference>
<dbReference type="CDD" id="cd19990">
    <property type="entry name" value="PBP1_GABAb_receptor_plant"/>
    <property type="match status" value="1"/>
</dbReference>
<dbReference type="Gene3D" id="3.40.190.10">
    <property type="entry name" value="Periplasmic binding protein-like II"/>
    <property type="match status" value="1"/>
</dbReference>
<dbReference type="GO" id="GO:0016020">
    <property type="term" value="C:membrane"/>
    <property type="evidence" value="ECO:0007669"/>
    <property type="project" value="UniProtKB-SubCell"/>
</dbReference>
<dbReference type="OrthoDB" id="5984008at2759"/>
<dbReference type="Gene3D" id="3.40.50.2300">
    <property type="match status" value="3"/>
</dbReference>
<evidence type="ECO:0000256" key="2">
    <source>
        <dbReference type="ARBA" id="ARBA00022692"/>
    </source>
</evidence>
<gene>
    <name evidence="7" type="ORF">Acr_00g0027300</name>
</gene>
<reference evidence="8" key="1">
    <citation type="submission" date="2019-07" db="EMBL/GenBank/DDBJ databases">
        <title>De Novo Assembly of kiwifruit Actinidia rufa.</title>
        <authorList>
            <person name="Sugita-Konishi S."/>
            <person name="Sato K."/>
            <person name="Mori E."/>
            <person name="Abe Y."/>
            <person name="Kisaki G."/>
            <person name="Hamano K."/>
            <person name="Suezawa K."/>
            <person name="Otani M."/>
            <person name="Fukuda T."/>
            <person name="Manabe T."/>
            <person name="Gomi K."/>
            <person name="Tabuchi M."/>
            <person name="Akimitsu K."/>
            <person name="Kataoka I."/>
        </authorList>
    </citation>
    <scope>NUCLEOTIDE SEQUENCE [LARGE SCALE GENOMIC DNA]</scope>
    <source>
        <strain evidence="8">cv. Fuchu</strain>
    </source>
</reference>
<evidence type="ECO:0000259" key="6">
    <source>
        <dbReference type="Pfam" id="PF01094"/>
    </source>
</evidence>
<dbReference type="FunFam" id="3.40.50.2300:FF:000188">
    <property type="entry name" value="Glutamate receptor"/>
    <property type="match status" value="1"/>
</dbReference>
<evidence type="ECO:0000256" key="4">
    <source>
        <dbReference type="ARBA" id="ARBA00023136"/>
    </source>
</evidence>
<protein>
    <recommendedName>
        <fullName evidence="6">Receptor ligand binding region domain-containing protein</fullName>
    </recommendedName>
</protein>
<evidence type="ECO:0000313" key="8">
    <source>
        <dbReference type="Proteomes" id="UP000585474"/>
    </source>
</evidence>
<organism evidence="7 8">
    <name type="scientific">Actinidia rufa</name>
    <dbReference type="NCBI Taxonomy" id="165716"/>
    <lineage>
        <taxon>Eukaryota</taxon>
        <taxon>Viridiplantae</taxon>
        <taxon>Streptophyta</taxon>
        <taxon>Embryophyta</taxon>
        <taxon>Tracheophyta</taxon>
        <taxon>Spermatophyta</taxon>
        <taxon>Magnoliopsida</taxon>
        <taxon>eudicotyledons</taxon>
        <taxon>Gunneridae</taxon>
        <taxon>Pentapetalae</taxon>
        <taxon>asterids</taxon>
        <taxon>Ericales</taxon>
        <taxon>Actinidiaceae</taxon>
        <taxon>Actinidia</taxon>
    </lineage>
</organism>
<evidence type="ECO:0000256" key="1">
    <source>
        <dbReference type="ARBA" id="ARBA00004370"/>
    </source>
</evidence>
<keyword evidence="5" id="KW-0732">Signal</keyword>
<dbReference type="EMBL" id="BJWL01000182">
    <property type="protein sequence ID" value="GFS33240.1"/>
    <property type="molecule type" value="Genomic_DNA"/>
</dbReference>
<name>A0A7J0DE65_9ERIC</name>
<keyword evidence="8" id="KW-1185">Reference proteome</keyword>
<dbReference type="PANTHER" id="PTHR34836:SF1">
    <property type="entry name" value="OS09G0428600 PROTEIN"/>
    <property type="match status" value="1"/>
</dbReference>
<feature type="domain" description="Receptor ligand binding region" evidence="6">
    <location>
        <begin position="53"/>
        <end position="394"/>
    </location>
</feature>
<keyword evidence="3" id="KW-1133">Transmembrane helix</keyword>
<keyword evidence="2" id="KW-0812">Transmembrane</keyword>
<dbReference type="SUPFAM" id="SSF53822">
    <property type="entry name" value="Periplasmic binding protein-like I"/>
    <property type="match status" value="1"/>
</dbReference>
<evidence type="ECO:0000256" key="5">
    <source>
        <dbReference type="SAM" id="SignalP"/>
    </source>
</evidence>
<comment type="subcellular location">
    <subcellularLocation>
        <location evidence="1">Membrane</location>
    </subcellularLocation>
</comment>
<sequence length="642" mass="71738">MPPCVRVFLLSLLLLVAMAKEKWDECQMSERDQIIGSIGGVIDESSRAGKEIKIAMEMAAHDFRRSNCSKLDLQHRDSNGHSAHVATAVIHLVNRKRVQAIIGTVSPQEAALVSEFDKVTKDIPIISIPPTSSLLPPLPSQSPFLVQMSTNITTHMHCNAAIISHFRWHKVSAIYENSNSFSTDSGLVTLLSDALELTDSVVKRHAAFPPVSSLLDPRTFVEKELKKLRSKSNRVFVVLQSSLQFAMILFEKAKQMGMMESGYVWIVSDEIASLLDSVDDNFISANMQGVIGCKTNFVDTSKKYRQFKLMFRRKYRLAYPEEDEYSNPSLFALRAYDATLALAKALKKSQGMTNSKELLNSLLSRDFRGLSGEVSFKNGELSQSPVFRIINVVGRKYREITFWSPEFGFVENLTRGAWMKVGIDSGSKSALGSVYWPGGSLVVPKGWTLGSEEKVLKIGFPANVGRLPYILHYEEIPFNGSYDDMVTAVYNKSLDAAVGDTTILADRYEHAEFSQPYLEAGLIMVVPVKPDKFKEIWMFMKHVSLLSLLPLLLYSRLQTSVVDIAYLKSTNASVGCNGNSFIVRYLNNVLQFENQSIQHMNTISDYPEAFRKGKIAAAFFVEPHAKVFLATYCLSKGLSLGY</sequence>
<dbReference type="InterPro" id="IPR044440">
    <property type="entry name" value="GABAb_receptor_plant_PBP1"/>
</dbReference>
<dbReference type="InterPro" id="IPR001828">
    <property type="entry name" value="ANF_lig-bd_rcpt"/>
</dbReference>
<comment type="caution">
    <text evidence="7">The sequence shown here is derived from an EMBL/GenBank/DDBJ whole genome shotgun (WGS) entry which is preliminary data.</text>
</comment>
<dbReference type="SUPFAM" id="SSF53850">
    <property type="entry name" value="Periplasmic binding protein-like II"/>
    <property type="match status" value="1"/>
</dbReference>
<feature type="chain" id="PRO_5029783587" description="Receptor ligand binding region domain-containing protein" evidence="5">
    <location>
        <begin position="20"/>
        <end position="642"/>
    </location>
</feature>
<evidence type="ECO:0000313" key="7">
    <source>
        <dbReference type="EMBL" id="GFS33240.1"/>
    </source>
</evidence>
<feature type="signal peptide" evidence="5">
    <location>
        <begin position="1"/>
        <end position="19"/>
    </location>
</feature>
<proteinExistence type="predicted"/>
<accession>A0A7J0DE65</accession>